<dbReference type="KEGG" id="rtx:TI83_02560"/>
<dbReference type="AlphaFoldDB" id="A0A0C5BG15"/>
<organism evidence="2 3">
    <name type="scientific">Rathayibacter toxicus</name>
    <dbReference type="NCBI Taxonomy" id="145458"/>
    <lineage>
        <taxon>Bacteria</taxon>
        <taxon>Bacillati</taxon>
        <taxon>Actinomycetota</taxon>
        <taxon>Actinomycetes</taxon>
        <taxon>Micrococcales</taxon>
        <taxon>Microbacteriaceae</taxon>
        <taxon>Rathayibacter</taxon>
    </lineage>
</organism>
<feature type="signal peptide" evidence="1">
    <location>
        <begin position="1"/>
        <end position="19"/>
    </location>
</feature>
<feature type="chain" id="PRO_5009759159" evidence="1">
    <location>
        <begin position="20"/>
        <end position="189"/>
    </location>
</feature>
<keyword evidence="3" id="KW-1185">Reference proteome</keyword>
<name>A0A0C5BG15_9MICO</name>
<protein>
    <submittedName>
        <fullName evidence="2">Uncharacterized protein</fullName>
    </submittedName>
</protein>
<dbReference type="EMBL" id="LBFI01000024">
    <property type="protein sequence ID" value="KKM46153.1"/>
    <property type="molecule type" value="Genomic_DNA"/>
</dbReference>
<dbReference type="KEGG" id="rtc:APU90_03915"/>
<accession>A0A0C5BG15</accession>
<evidence type="ECO:0000256" key="1">
    <source>
        <dbReference type="SAM" id="SignalP"/>
    </source>
</evidence>
<proteinExistence type="predicted"/>
<comment type="caution">
    <text evidence="2">The sequence shown here is derived from an EMBL/GenBank/DDBJ whole genome shotgun (WGS) entry which is preliminary data.</text>
</comment>
<evidence type="ECO:0000313" key="2">
    <source>
        <dbReference type="EMBL" id="KKM46153.1"/>
    </source>
</evidence>
<gene>
    <name evidence="2" type="ORF">VT73_03575</name>
</gene>
<reference evidence="2 3" key="1">
    <citation type="submission" date="2015-04" db="EMBL/GenBank/DDBJ databases">
        <title>Draft genome sequence of Rathayibacter toxicus strain FH-142 (AKA 70134 or CS 32), a Western Australian isolate.</title>
        <authorList>
            <consortium name="Consortium for Microbial Forensics and Genomics (microFORGE)"/>
            <person name="Knight B.M."/>
            <person name="Roberts D.P."/>
            <person name="Lin D."/>
            <person name="Hari K."/>
            <person name="Fletcher J."/>
            <person name="Melcher U."/>
            <person name="Blagden T."/>
            <person name="Luster D.G."/>
            <person name="Sechler A.J."/>
            <person name="Schneider W.L."/>
            <person name="Winegar R.A."/>
        </authorList>
    </citation>
    <scope>NUCLEOTIDE SEQUENCE [LARGE SCALE GENOMIC DNA]</scope>
    <source>
        <strain evidence="2 3">FH142</strain>
    </source>
</reference>
<evidence type="ECO:0000313" key="3">
    <source>
        <dbReference type="Proteomes" id="UP000052979"/>
    </source>
</evidence>
<sequence length="189" mass="19808">MSLLSAAFALFAAPLAAHTSVHNGVLTSHETDHLVEFFDTFGVPQGTQARLIDEFEIGGESSPGDVTTFGGFRTLGVDDCGYSLGAQGNFVNCHIYYRVGTVQSGFYANFTITTNGPDAITSVWGGSFTALGSCSQSVPDVTIVTGRENAAGHAIAGYAPQATMCLTNYSTSFPSYLHVGADSAQHVYS</sequence>
<dbReference type="Proteomes" id="UP000052979">
    <property type="component" value="Unassembled WGS sequence"/>
</dbReference>
<dbReference type="PATRIC" id="fig|145458.7.peg.602"/>
<dbReference type="GeneID" id="93667853"/>
<dbReference type="RefSeq" id="WP_042733852.1">
    <property type="nucleotide sequence ID" value="NZ_CP010848.1"/>
</dbReference>
<keyword evidence="1" id="KW-0732">Signal</keyword>